<evidence type="ECO:0000256" key="2">
    <source>
        <dbReference type="SAM" id="MobiDB-lite"/>
    </source>
</evidence>
<proteinExistence type="predicted"/>
<dbReference type="EMBL" id="JAMKOV010000079">
    <property type="protein sequence ID" value="KAI8034190.1"/>
    <property type="molecule type" value="Genomic_DNA"/>
</dbReference>
<dbReference type="SMART" id="SM00256">
    <property type="entry name" value="FBOX"/>
    <property type="match status" value="1"/>
</dbReference>
<feature type="region of interest" description="Disordered" evidence="2">
    <location>
        <begin position="1"/>
        <end position="21"/>
    </location>
</feature>
<evidence type="ECO:0000313" key="5">
    <source>
        <dbReference type="Proteomes" id="UP001059596"/>
    </source>
</evidence>
<dbReference type="AlphaFoldDB" id="A0A9Q0BJR3"/>
<dbReference type="Gene3D" id="3.80.10.10">
    <property type="entry name" value="Ribonuclease Inhibitor"/>
    <property type="match status" value="3"/>
</dbReference>
<organism evidence="4 5">
    <name type="scientific">Drosophila gunungcola</name>
    <name type="common">fruit fly</name>
    <dbReference type="NCBI Taxonomy" id="103775"/>
    <lineage>
        <taxon>Eukaryota</taxon>
        <taxon>Metazoa</taxon>
        <taxon>Ecdysozoa</taxon>
        <taxon>Arthropoda</taxon>
        <taxon>Hexapoda</taxon>
        <taxon>Insecta</taxon>
        <taxon>Pterygota</taxon>
        <taxon>Neoptera</taxon>
        <taxon>Endopterygota</taxon>
        <taxon>Diptera</taxon>
        <taxon>Brachycera</taxon>
        <taxon>Muscomorpha</taxon>
        <taxon>Ephydroidea</taxon>
        <taxon>Drosophilidae</taxon>
        <taxon>Drosophila</taxon>
        <taxon>Sophophora</taxon>
    </lineage>
</organism>
<feature type="compositionally biased region" description="Low complexity" evidence="2">
    <location>
        <begin position="264"/>
        <end position="286"/>
    </location>
</feature>
<dbReference type="InterPro" id="IPR001810">
    <property type="entry name" value="F-box_dom"/>
</dbReference>
<feature type="domain" description="F-box" evidence="3">
    <location>
        <begin position="351"/>
        <end position="397"/>
    </location>
</feature>
<sequence length="697" mass="78847">MSLLAYAEDRDPGESSDTEAEPDALVDFTAMLRQRQREYGGWFGCGSKMQAEQSDQGYYLEQYVLGVLDFSSQYGIDYSISYTAANVIGRPTKFPAYGDYPETFPMVSRSGPCPTPFPFNSRPQRTYGDWWQRAPSATREIQAQNLPKLTTHDYIVVYFEEFVVPTEVAIFETFNPGSVVRIWAYGLTKHWTCLWEATESDLARPALDSRRFAPALKKTTMITKTLRIDFNHSRLNYYTEIDAIMLCGRTVSKTQSLLGKQQKRMQQQTQRQVLASPPAEASDPPATDGSGGPISYKLRTLKFQPNCHEDGATKLHDFINNDLSQFLMDNSVKGGGDLGPPHPLPPPPPPQVCLTDLPFEILLRILSYLDLKSLFRVGQVSRTFYDISTHPLLYAELSLKPYWHVASSELLCTLARRATMLRKLDLSWCGGLGNVSPTEFKKFLTQRGDNLTHLRLNSCKFLNASCIENVGIVCDNLIELSLRNCATDPPLLNFSCLANLKNLERLDLFQTAFETELLLSMLEGNRKLKHLNLAFCGVSVNMDNVAAHLATYNTQLISLDLWKAHFLSARGLQSLARLHQLEELDLGWCLREASLGDGLFQLLTNCPKLKKLFLSAVRGTTERDLMHIAALGKNLEQLDLMGILNITHERAYDILVHCPKLQLLDLSFCDNIMDRDFDLLAEWSRQFNVDIKSSRRY</sequence>
<evidence type="ECO:0000256" key="1">
    <source>
        <dbReference type="ARBA" id="ARBA00022786"/>
    </source>
</evidence>
<dbReference type="SMART" id="SM00367">
    <property type="entry name" value="LRR_CC"/>
    <property type="match status" value="4"/>
</dbReference>
<feature type="region of interest" description="Disordered" evidence="2">
    <location>
        <begin position="258"/>
        <end position="291"/>
    </location>
</feature>
<keyword evidence="1" id="KW-0833">Ubl conjugation pathway</keyword>
<keyword evidence="5" id="KW-1185">Reference proteome</keyword>
<dbReference type="Gene3D" id="1.20.1280.50">
    <property type="match status" value="1"/>
</dbReference>
<dbReference type="InterPro" id="IPR036047">
    <property type="entry name" value="F-box-like_dom_sf"/>
</dbReference>
<dbReference type="InterPro" id="IPR032675">
    <property type="entry name" value="LRR_dom_sf"/>
</dbReference>
<dbReference type="SUPFAM" id="SSF81383">
    <property type="entry name" value="F-box domain"/>
    <property type="match status" value="1"/>
</dbReference>
<dbReference type="Pfam" id="PF12937">
    <property type="entry name" value="F-box-like"/>
    <property type="match status" value="1"/>
</dbReference>
<name>A0A9Q0BJR3_9MUSC</name>
<dbReference type="PANTHER" id="PTHR13318:SF152">
    <property type="entry name" value="F-BOX_LRR-REPEAT PROTEIN 4"/>
    <property type="match status" value="1"/>
</dbReference>
<reference evidence="4" key="1">
    <citation type="journal article" date="2023" name="Genome Biol. Evol.">
        <title>Long-read-based Genome Assembly of Drosophila gunungcola Reveals Fewer Chemosensory Genes in Flower-breeding Species.</title>
        <authorList>
            <person name="Negi A."/>
            <person name="Liao B.Y."/>
            <person name="Yeh S.D."/>
        </authorList>
    </citation>
    <scope>NUCLEOTIDE SEQUENCE</scope>
    <source>
        <strain evidence="4">Sukarami</strain>
    </source>
</reference>
<dbReference type="GO" id="GO:0019005">
    <property type="term" value="C:SCF ubiquitin ligase complex"/>
    <property type="evidence" value="ECO:0007669"/>
    <property type="project" value="TreeGrafter"/>
</dbReference>
<dbReference type="PROSITE" id="PS50181">
    <property type="entry name" value="FBOX"/>
    <property type="match status" value="1"/>
</dbReference>
<dbReference type="GO" id="GO:0031146">
    <property type="term" value="P:SCF-dependent proteasomal ubiquitin-dependent protein catabolic process"/>
    <property type="evidence" value="ECO:0007669"/>
    <property type="project" value="TreeGrafter"/>
</dbReference>
<evidence type="ECO:0000313" key="4">
    <source>
        <dbReference type="EMBL" id="KAI8034190.1"/>
    </source>
</evidence>
<dbReference type="SUPFAM" id="SSF52047">
    <property type="entry name" value="RNI-like"/>
    <property type="match status" value="1"/>
</dbReference>
<dbReference type="InterPro" id="IPR006553">
    <property type="entry name" value="Leu-rich_rpt_Cys-con_subtyp"/>
</dbReference>
<protein>
    <recommendedName>
        <fullName evidence="3">F-box domain-containing protein</fullName>
    </recommendedName>
</protein>
<dbReference type="PANTHER" id="PTHR13318">
    <property type="entry name" value="PARTNER OF PAIRED, ISOFORM B-RELATED"/>
    <property type="match status" value="1"/>
</dbReference>
<evidence type="ECO:0000259" key="3">
    <source>
        <dbReference type="PROSITE" id="PS50181"/>
    </source>
</evidence>
<comment type="caution">
    <text evidence="4">The sequence shown here is derived from an EMBL/GenBank/DDBJ whole genome shotgun (WGS) entry which is preliminary data.</text>
</comment>
<gene>
    <name evidence="4" type="ORF">M5D96_013041</name>
</gene>
<accession>A0A9Q0BJR3</accession>
<dbReference type="Proteomes" id="UP001059596">
    <property type="component" value="Unassembled WGS sequence"/>
</dbReference>
<dbReference type="FunFam" id="3.80.10.10:FF:000805">
    <property type="entry name" value="Blast:F-box/LRR-repeat protein 4"/>
    <property type="match status" value="1"/>
</dbReference>